<comment type="catalytic activity">
    <reaction evidence="11">
        <text>Fe(2+)(in) = Fe(2+)(out)</text>
        <dbReference type="Rhea" id="RHEA:28486"/>
        <dbReference type="ChEBI" id="CHEBI:29033"/>
    </reaction>
    <physiologicalReaction direction="left-to-right" evidence="11">
        <dbReference type="Rhea" id="RHEA:28487"/>
    </physiologicalReaction>
</comment>
<evidence type="ECO:0000256" key="5">
    <source>
        <dbReference type="ARBA" id="ARBA00022554"/>
    </source>
</evidence>
<feature type="region of interest" description="Disordered" evidence="12">
    <location>
        <begin position="79"/>
        <end position="98"/>
    </location>
</feature>
<dbReference type="GO" id="GO:0006826">
    <property type="term" value="P:iron ion transport"/>
    <property type="evidence" value="ECO:0007669"/>
    <property type="project" value="UniProtKB-KW"/>
</dbReference>
<sequence length="317" mass="34271">MPFGLILLSWAAIWWLPSSQWQYRRRCAATTRDEKASAKDKSGAVTLATRSSAAPTSMLGARVSLYSLLDEHEHGCHQWRRRAHRGGGQRRKRKPPTTVAACTPSGCAPWCWAPATASSPPPHSCSASARHALPTNGAVLLFGLAGLVADACSLAIGEYVSVHAQLDVELAEIEPLPRRPGSGWPVTASGGGSGVAPRPGRGRGDIVDTRRLLPPACSRCSSSLWRGSSTAGGRGALQRKRSSTARHPLQAYYLRRLAHTLRLAPSPLLWLVVESGAATRPLLAQRRLFCSLEEKKKNCRREGVLWSVEVGKMVKIL</sequence>
<evidence type="ECO:0000256" key="13">
    <source>
        <dbReference type="SAM" id="SignalP"/>
    </source>
</evidence>
<name>A0A0E0CSN5_9ORYZ</name>
<dbReference type="Pfam" id="PF01988">
    <property type="entry name" value="VIT1"/>
    <property type="match status" value="1"/>
</dbReference>
<keyword evidence="6" id="KW-0812">Transmembrane</keyword>
<dbReference type="GO" id="GO:0030026">
    <property type="term" value="P:intracellular manganese ion homeostasis"/>
    <property type="evidence" value="ECO:0007669"/>
    <property type="project" value="InterPro"/>
</dbReference>
<keyword evidence="9" id="KW-0406">Ion transport</keyword>
<evidence type="ECO:0000256" key="7">
    <source>
        <dbReference type="ARBA" id="ARBA00022989"/>
    </source>
</evidence>
<comment type="subcellular location">
    <subcellularLocation>
        <location evidence="1">Vacuole membrane</location>
        <topology evidence="1">Multi-pass membrane protein</topology>
    </subcellularLocation>
</comment>
<evidence type="ECO:0000256" key="10">
    <source>
        <dbReference type="ARBA" id="ARBA00023136"/>
    </source>
</evidence>
<evidence type="ECO:0000256" key="12">
    <source>
        <dbReference type="SAM" id="MobiDB-lite"/>
    </source>
</evidence>
<evidence type="ECO:0000256" key="11">
    <source>
        <dbReference type="ARBA" id="ARBA00044464"/>
    </source>
</evidence>
<accession>A0A0E0CSN5</accession>
<dbReference type="Gene3D" id="3.90.550.10">
    <property type="entry name" value="Spore Coat Polysaccharide Biosynthesis Protein SpsA, Chain A"/>
    <property type="match status" value="1"/>
</dbReference>
<dbReference type="EnsemblPlants" id="OMERI02G34120.1">
    <property type="protein sequence ID" value="OMERI02G34120.1"/>
    <property type="gene ID" value="OMERI02G34120"/>
</dbReference>
<dbReference type="STRING" id="40149.A0A0E0CSN5"/>
<evidence type="ECO:0000256" key="4">
    <source>
        <dbReference type="ARBA" id="ARBA00022496"/>
    </source>
</evidence>
<reference evidence="14" key="2">
    <citation type="submission" date="2018-05" db="EMBL/GenBank/DDBJ databases">
        <title>OmerRS3 (Oryza meridionalis Reference Sequence Version 3).</title>
        <authorList>
            <person name="Zhang J."/>
            <person name="Kudrna D."/>
            <person name="Lee S."/>
            <person name="Talag J."/>
            <person name="Welchert J."/>
            <person name="Wing R.A."/>
        </authorList>
    </citation>
    <scope>NUCLEOTIDE SEQUENCE [LARGE SCALE GENOMIC DNA]</scope>
    <source>
        <strain evidence="14">cv. OR44</strain>
    </source>
</reference>
<keyword evidence="15" id="KW-1185">Reference proteome</keyword>
<feature type="chain" id="PRO_5002356143" evidence="13">
    <location>
        <begin position="21"/>
        <end position="317"/>
    </location>
</feature>
<dbReference type="Gramene" id="OMERI02G34120.1">
    <property type="protein sequence ID" value="OMERI02G34120.1"/>
    <property type="gene ID" value="OMERI02G34120"/>
</dbReference>
<dbReference type="SUPFAM" id="SSF53448">
    <property type="entry name" value="Nucleotide-diphospho-sugar transferases"/>
    <property type="match status" value="1"/>
</dbReference>
<keyword evidence="5" id="KW-0926">Vacuole</keyword>
<feature type="region of interest" description="Disordered" evidence="12">
    <location>
        <begin position="181"/>
        <end position="207"/>
    </location>
</feature>
<protein>
    <submittedName>
        <fullName evidence="14">Uncharacterized protein</fullName>
    </submittedName>
</protein>
<comment type="similarity">
    <text evidence="2">Belongs to the CCC1 family.</text>
</comment>
<reference evidence="14" key="1">
    <citation type="submission" date="2015-04" db="UniProtKB">
        <authorList>
            <consortium name="EnsemblPlants"/>
        </authorList>
    </citation>
    <scope>IDENTIFICATION</scope>
</reference>
<evidence type="ECO:0000313" key="14">
    <source>
        <dbReference type="EnsemblPlants" id="OMERI02G34120.1"/>
    </source>
</evidence>
<dbReference type="AlphaFoldDB" id="A0A0E0CSN5"/>
<evidence type="ECO:0000256" key="6">
    <source>
        <dbReference type="ARBA" id="ARBA00022692"/>
    </source>
</evidence>
<dbReference type="GO" id="GO:0005384">
    <property type="term" value="F:manganese ion transmembrane transporter activity"/>
    <property type="evidence" value="ECO:0007669"/>
    <property type="project" value="InterPro"/>
</dbReference>
<evidence type="ECO:0000313" key="15">
    <source>
        <dbReference type="Proteomes" id="UP000008021"/>
    </source>
</evidence>
<evidence type="ECO:0000256" key="8">
    <source>
        <dbReference type="ARBA" id="ARBA00023004"/>
    </source>
</evidence>
<evidence type="ECO:0000256" key="1">
    <source>
        <dbReference type="ARBA" id="ARBA00004128"/>
    </source>
</evidence>
<dbReference type="HOGENOM" id="CLU_878207_0_0_1"/>
<keyword evidence="4" id="KW-0410">Iron transport</keyword>
<keyword evidence="10" id="KW-0472">Membrane</keyword>
<evidence type="ECO:0000256" key="3">
    <source>
        <dbReference type="ARBA" id="ARBA00022448"/>
    </source>
</evidence>
<dbReference type="InterPro" id="IPR029044">
    <property type="entry name" value="Nucleotide-diphossugar_trans"/>
</dbReference>
<dbReference type="CDD" id="cd01059">
    <property type="entry name" value="CCC1_like"/>
    <property type="match status" value="1"/>
</dbReference>
<keyword evidence="7" id="KW-1133">Transmembrane helix</keyword>
<evidence type="ECO:0000256" key="2">
    <source>
        <dbReference type="ARBA" id="ARBA00007049"/>
    </source>
</evidence>
<proteinExistence type="inferred from homology"/>
<keyword evidence="13" id="KW-0732">Signal</keyword>
<organism evidence="14">
    <name type="scientific">Oryza meridionalis</name>
    <dbReference type="NCBI Taxonomy" id="40149"/>
    <lineage>
        <taxon>Eukaryota</taxon>
        <taxon>Viridiplantae</taxon>
        <taxon>Streptophyta</taxon>
        <taxon>Embryophyta</taxon>
        <taxon>Tracheophyta</taxon>
        <taxon>Spermatophyta</taxon>
        <taxon>Magnoliopsida</taxon>
        <taxon>Liliopsida</taxon>
        <taxon>Poales</taxon>
        <taxon>Poaceae</taxon>
        <taxon>BOP clade</taxon>
        <taxon>Oryzoideae</taxon>
        <taxon>Oryzeae</taxon>
        <taxon>Oryzinae</taxon>
        <taxon>Oryza</taxon>
    </lineage>
</organism>
<keyword evidence="3" id="KW-0813">Transport</keyword>
<feature type="compositionally biased region" description="Basic residues" evidence="12">
    <location>
        <begin position="79"/>
        <end position="95"/>
    </location>
</feature>
<dbReference type="GO" id="GO:0005774">
    <property type="term" value="C:vacuolar membrane"/>
    <property type="evidence" value="ECO:0007669"/>
    <property type="project" value="UniProtKB-SubCell"/>
</dbReference>
<dbReference type="Proteomes" id="UP000008021">
    <property type="component" value="Chromosome 2"/>
</dbReference>
<feature type="signal peptide" evidence="13">
    <location>
        <begin position="1"/>
        <end position="20"/>
    </location>
</feature>
<dbReference type="InterPro" id="IPR008217">
    <property type="entry name" value="Ccc1_fam"/>
</dbReference>
<evidence type="ECO:0000256" key="9">
    <source>
        <dbReference type="ARBA" id="ARBA00023065"/>
    </source>
</evidence>
<keyword evidence="8" id="KW-0408">Iron</keyword>